<dbReference type="AlphaFoldDB" id="A0A9W9C8J2"/>
<sequence length="323" mass="35202">MPNDQPNAGGASPMYIVDEYPREHYVPVATAGAYKHVLLAGTGGVGDTWICVRSPSAAAVASASETPAEEGGQIPLYAVKIPSMRKQDFLPQEITALQHVASIPAPTNRHIQKYVDHDQSGRSKDANWLASEAVIGCTLLQMIQAAGDMLTPLPKPLVLTIALQLCDALQALRDMDSQFSHGDLALSNIMLDLEERGDKGAPTVVVIDFGRGHSRTSPHEYDLDLSTFYRVVGKIAELQRDPTADQDPLWDSFVGFVASSNCSFDKAPYETFRTQFQAYGNKILDSMSEEDGEVMDAMLKEASKVMLKARAMAKEAVDKQNQD</sequence>
<dbReference type="RefSeq" id="XP_056069500.1">
    <property type="nucleotide sequence ID" value="XM_056215253.1"/>
</dbReference>
<dbReference type="GeneID" id="80910013"/>
<dbReference type="EC" id="2.7.11.1" evidence="3"/>
<evidence type="ECO:0000313" key="12">
    <source>
        <dbReference type="Proteomes" id="UP001140513"/>
    </source>
</evidence>
<evidence type="ECO:0000256" key="5">
    <source>
        <dbReference type="ARBA" id="ARBA00019973"/>
    </source>
</evidence>
<evidence type="ECO:0000313" key="11">
    <source>
        <dbReference type="EMBL" id="KAJ4351144.1"/>
    </source>
</evidence>
<protein>
    <recommendedName>
        <fullName evidence="5">EKC/KEOPS complex subunit BUD32</fullName>
        <ecNumber evidence="3">2.7.11.1</ecNumber>
    </recommendedName>
    <alternativeName>
        <fullName evidence="6 7">Atypical Serine/threonine protein kinase BUD32</fullName>
    </alternativeName>
    <alternativeName>
        <fullName evidence="4">EKC/KEOPS complex subunit bud32</fullName>
    </alternativeName>
</protein>
<comment type="function">
    <text evidence="1">Component of the EKC/KEOPS complex that is required for the formation of a threonylcarbamoyl group on adenosine at position 37 (t(6)A37) in tRNAs that read codons beginning with adenine. The complex is probably involved in the transfer of the threonylcarbamoyl moiety of threonylcarbamoyl-AMP (TC-AMP) to the N6 group of A37. BUD32 has ATPase activity in the context of the EKC/KEOPS complex and likely plays a supporting role to the catalytic subunit KAE1. The EKC/KEOPS complex also promotes both telomere uncapping and telomere elongation. The complex is required for efficient recruitment of transcriptional coactivators.</text>
</comment>
<dbReference type="InterPro" id="IPR008266">
    <property type="entry name" value="Tyr_kinase_AS"/>
</dbReference>
<gene>
    <name evidence="11" type="ORF">N0V89_006483</name>
</gene>
<evidence type="ECO:0000256" key="8">
    <source>
        <dbReference type="ARBA" id="ARBA00047899"/>
    </source>
</evidence>
<dbReference type="PROSITE" id="PS50011">
    <property type="entry name" value="PROTEIN_KINASE_DOM"/>
    <property type="match status" value="1"/>
</dbReference>
<evidence type="ECO:0000256" key="9">
    <source>
        <dbReference type="ARBA" id="ARBA00048679"/>
    </source>
</evidence>
<organism evidence="11 12">
    <name type="scientific">Didymosphaeria variabile</name>
    <dbReference type="NCBI Taxonomy" id="1932322"/>
    <lineage>
        <taxon>Eukaryota</taxon>
        <taxon>Fungi</taxon>
        <taxon>Dikarya</taxon>
        <taxon>Ascomycota</taxon>
        <taxon>Pezizomycotina</taxon>
        <taxon>Dothideomycetes</taxon>
        <taxon>Pleosporomycetidae</taxon>
        <taxon>Pleosporales</taxon>
        <taxon>Massarineae</taxon>
        <taxon>Didymosphaeriaceae</taxon>
        <taxon>Didymosphaeria</taxon>
    </lineage>
</organism>
<reference evidence="11" key="1">
    <citation type="submission" date="2022-10" db="EMBL/GenBank/DDBJ databases">
        <title>Tapping the CABI collections for fungal endophytes: first genome assemblies for Collariella, Neodidymelliopsis, Ascochyta clinopodiicola, Didymella pomorum, Didymosphaeria variabile, Neocosmospora piperis and Neocucurbitaria cava.</title>
        <authorList>
            <person name="Hill R."/>
        </authorList>
    </citation>
    <scope>NUCLEOTIDE SEQUENCE</scope>
    <source>
        <strain evidence="11">IMI 356815</strain>
    </source>
</reference>
<evidence type="ECO:0000259" key="10">
    <source>
        <dbReference type="PROSITE" id="PS50011"/>
    </source>
</evidence>
<evidence type="ECO:0000256" key="4">
    <source>
        <dbReference type="ARBA" id="ARBA00013948"/>
    </source>
</evidence>
<dbReference type="InterPro" id="IPR000719">
    <property type="entry name" value="Prot_kinase_dom"/>
</dbReference>
<name>A0A9W9C8J2_9PLEO</name>
<comment type="catalytic activity">
    <reaction evidence="9">
        <text>L-seryl-[protein] + ATP = O-phospho-L-seryl-[protein] + ADP + H(+)</text>
        <dbReference type="Rhea" id="RHEA:17989"/>
        <dbReference type="Rhea" id="RHEA-COMP:9863"/>
        <dbReference type="Rhea" id="RHEA-COMP:11604"/>
        <dbReference type="ChEBI" id="CHEBI:15378"/>
        <dbReference type="ChEBI" id="CHEBI:29999"/>
        <dbReference type="ChEBI" id="CHEBI:30616"/>
        <dbReference type="ChEBI" id="CHEBI:83421"/>
        <dbReference type="ChEBI" id="CHEBI:456216"/>
        <dbReference type="EC" id="2.7.11.1"/>
    </reaction>
</comment>
<comment type="caution">
    <text evidence="11">The sequence shown here is derived from an EMBL/GenBank/DDBJ whole genome shotgun (WGS) entry which is preliminary data.</text>
</comment>
<dbReference type="SUPFAM" id="SSF56112">
    <property type="entry name" value="Protein kinase-like (PK-like)"/>
    <property type="match status" value="1"/>
</dbReference>
<evidence type="ECO:0000256" key="1">
    <source>
        <dbReference type="ARBA" id="ARBA00003747"/>
    </source>
</evidence>
<dbReference type="OrthoDB" id="3786706at2759"/>
<evidence type="ECO:0000256" key="6">
    <source>
        <dbReference type="ARBA" id="ARBA00030980"/>
    </source>
</evidence>
<dbReference type="PROSITE" id="PS00109">
    <property type="entry name" value="PROTEIN_KINASE_TYR"/>
    <property type="match status" value="1"/>
</dbReference>
<dbReference type="Gene3D" id="1.10.510.10">
    <property type="entry name" value="Transferase(Phosphotransferase) domain 1"/>
    <property type="match status" value="1"/>
</dbReference>
<evidence type="ECO:0000256" key="7">
    <source>
        <dbReference type="ARBA" id="ARBA00033194"/>
    </source>
</evidence>
<dbReference type="Proteomes" id="UP001140513">
    <property type="component" value="Unassembled WGS sequence"/>
</dbReference>
<feature type="domain" description="Protein kinase" evidence="10">
    <location>
        <begin position="34"/>
        <end position="323"/>
    </location>
</feature>
<dbReference type="SMART" id="SM00220">
    <property type="entry name" value="S_TKc"/>
    <property type="match status" value="1"/>
</dbReference>
<comment type="catalytic activity">
    <reaction evidence="8">
        <text>L-threonyl-[protein] + ATP = O-phospho-L-threonyl-[protein] + ADP + H(+)</text>
        <dbReference type="Rhea" id="RHEA:46608"/>
        <dbReference type="Rhea" id="RHEA-COMP:11060"/>
        <dbReference type="Rhea" id="RHEA-COMP:11605"/>
        <dbReference type="ChEBI" id="CHEBI:15378"/>
        <dbReference type="ChEBI" id="CHEBI:30013"/>
        <dbReference type="ChEBI" id="CHEBI:30616"/>
        <dbReference type="ChEBI" id="CHEBI:61977"/>
        <dbReference type="ChEBI" id="CHEBI:456216"/>
        <dbReference type="EC" id="2.7.11.1"/>
    </reaction>
</comment>
<keyword evidence="12" id="KW-1185">Reference proteome</keyword>
<dbReference type="GO" id="GO:0005524">
    <property type="term" value="F:ATP binding"/>
    <property type="evidence" value="ECO:0007669"/>
    <property type="project" value="InterPro"/>
</dbReference>
<dbReference type="EMBL" id="JAPEUX010000005">
    <property type="protein sequence ID" value="KAJ4351144.1"/>
    <property type="molecule type" value="Genomic_DNA"/>
</dbReference>
<evidence type="ECO:0000256" key="2">
    <source>
        <dbReference type="ARBA" id="ARBA00011534"/>
    </source>
</evidence>
<accession>A0A9W9C8J2</accession>
<dbReference type="GO" id="GO:0004674">
    <property type="term" value="F:protein serine/threonine kinase activity"/>
    <property type="evidence" value="ECO:0007669"/>
    <property type="project" value="UniProtKB-EC"/>
</dbReference>
<comment type="subunit">
    <text evidence="2">Component of the EKC/KEOPS complex composed of at least BUD32, CGI121, GON7, KAE1 and PCC1; the whole complex dimerizes.</text>
</comment>
<evidence type="ECO:0000256" key="3">
    <source>
        <dbReference type="ARBA" id="ARBA00012513"/>
    </source>
</evidence>
<proteinExistence type="predicted"/>
<dbReference type="InterPro" id="IPR011009">
    <property type="entry name" value="Kinase-like_dom_sf"/>
</dbReference>